<evidence type="ECO:0000313" key="4">
    <source>
        <dbReference type="Proteomes" id="UP001168990"/>
    </source>
</evidence>
<evidence type="ECO:0000256" key="2">
    <source>
        <dbReference type="SAM" id="Phobius"/>
    </source>
</evidence>
<keyword evidence="2" id="KW-1133">Transmembrane helix</keyword>
<dbReference type="Pfam" id="PF10961">
    <property type="entry name" value="SelK_SelG"/>
    <property type="match status" value="1"/>
</dbReference>
<feature type="transmembrane region" description="Helical" evidence="2">
    <location>
        <begin position="20"/>
        <end position="40"/>
    </location>
</feature>
<evidence type="ECO:0000256" key="1">
    <source>
        <dbReference type="SAM" id="MobiDB-lite"/>
    </source>
</evidence>
<keyword evidence="2" id="KW-0812">Transmembrane</keyword>
<reference evidence="3" key="2">
    <citation type="submission" date="2023-03" db="EMBL/GenBank/DDBJ databases">
        <authorList>
            <person name="Inwood S.N."/>
            <person name="Skelly J.G."/>
            <person name="Guhlin J."/>
            <person name="Harrop T.W.R."/>
            <person name="Goldson S.G."/>
            <person name="Dearden P.K."/>
        </authorList>
    </citation>
    <scope>NUCLEOTIDE SEQUENCE</scope>
    <source>
        <strain evidence="3">Irish</strain>
        <tissue evidence="3">Whole body</tissue>
    </source>
</reference>
<evidence type="ECO:0000313" key="3">
    <source>
        <dbReference type="EMBL" id="KAK0157200.1"/>
    </source>
</evidence>
<feature type="region of interest" description="Disordered" evidence="1">
    <location>
        <begin position="51"/>
        <end position="75"/>
    </location>
</feature>
<keyword evidence="4" id="KW-1185">Reference proteome</keyword>
<dbReference type="EMBL" id="JAQQBS010001445">
    <property type="protein sequence ID" value="KAK0157200.1"/>
    <property type="molecule type" value="Genomic_DNA"/>
</dbReference>
<keyword evidence="2" id="KW-0472">Membrane</keyword>
<gene>
    <name evidence="3" type="ORF">PV328_011754</name>
</gene>
<protein>
    <recommendedName>
        <fullName evidence="5">Selenoprotein K</fullName>
    </recommendedName>
</protein>
<reference evidence="3" key="1">
    <citation type="journal article" date="2023" name="bioRxiv">
        <title>Scaffold-level genome assemblies of two parasitoid biocontrol wasps reveal the parthenogenesis mechanism and an associated novel virus.</title>
        <authorList>
            <person name="Inwood S."/>
            <person name="Skelly J."/>
            <person name="Guhlin J."/>
            <person name="Harrop T."/>
            <person name="Goldson S."/>
            <person name="Dearden P."/>
        </authorList>
    </citation>
    <scope>NUCLEOTIDE SEQUENCE</scope>
    <source>
        <strain evidence="3">Irish</strain>
        <tissue evidence="3">Whole body</tissue>
    </source>
</reference>
<organism evidence="3 4">
    <name type="scientific">Microctonus aethiopoides</name>
    <dbReference type="NCBI Taxonomy" id="144406"/>
    <lineage>
        <taxon>Eukaryota</taxon>
        <taxon>Metazoa</taxon>
        <taxon>Ecdysozoa</taxon>
        <taxon>Arthropoda</taxon>
        <taxon>Hexapoda</taxon>
        <taxon>Insecta</taxon>
        <taxon>Pterygota</taxon>
        <taxon>Neoptera</taxon>
        <taxon>Endopterygota</taxon>
        <taxon>Hymenoptera</taxon>
        <taxon>Apocrita</taxon>
        <taxon>Ichneumonoidea</taxon>
        <taxon>Braconidae</taxon>
        <taxon>Euphorinae</taxon>
        <taxon>Microctonus</taxon>
    </lineage>
</organism>
<dbReference type="AlphaFoldDB" id="A0AA39EX98"/>
<dbReference type="InterPro" id="IPR024491">
    <property type="entry name" value="Se_SelK/SelG"/>
</dbReference>
<evidence type="ECO:0008006" key="5">
    <source>
        <dbReference type="Google" id="ProtNLM"/>
    </source>
</evidence>
<proteinExistence type="predicted"/>
<accession>A0AA39EX98</accession>
<name>A0AA39EX98_9HYME</name>
<dbReference type="Proteomes" id="UP001168990">
    <property type="component" value="Unassembled WGS sequence"/>
</dbReference>
<sequence>MTYISSDGTIFQTKPWNVRQVFSFFENILYGIAMFFNTLIKPNSTKYGSGYSRDYKPGSGPPRPPTKKMGGLNLKPTINLGGCSSCARR</sequence>
<comment type="caution">
    <text evidence="3">The sequence shown here is derived from an EMBL/GenBank/DDBJ whole genome shotgun (WGS) entry which is preliminary data.</text>
</comment>